<keyword evidence="2" id="KW-0560">Oxidoreductase</keyword>
<evidence type="ECO:0000256" key="1">
    <source>
        <dbReference type="ARBA" id="ARBA00006484"/>
    </source>
</evidence>
<dbReference type="PANTHER" id="PTHR24321">
    <property type="entry name" value="DEHYDROGENASES, SHORT CHAIN"/>
    <property type="match status" value="1"/>
</dbReference>
<organism evidence="3 4">
    <name type="scientific">Marine Group III euryarchaeote CG-Epi2</name>
    <dbReference type="NCBI Taxonomy" id="1888996"/>
    <lineage>
        <taxon>Archaea</taxon>
        <taxon>Methanobacteriati</taxon>
        <taxon>Thermoplasmatota</taxon>
        <taxon>Thermoplasmata</taxon>
        <taxon>Candidatus Thermoprofundales</taxon>
    </lineage>
</organism>
<dbReference type="EMBL" id="MIYZ01000034">
    <property type="protein sequence ID" value="OIR21834.1"/>
    <property type="molecule type" value="Genomic_DNA"/>
</dbReference>
<dbReference type="Proteomes" id="UP000183615">
    <property type="component" value="Unassembled WGS sequence"/>
</dbReference>
<dbReference type="GO" id="GO:0016491">
    <property type="term" value="F:oxidoreductase activity"/>
    <property type="evidence" value="ECO:0007669"/>
    <property type="project" value="UniProtKB-KW"/>
</dbReference>
<name>A0A1J5TLJ6_9ARCH</name>
<gene>
    <name evidence="3" type="ORF">BET99_01680</name>
</gene>
<evidence type="ECO:0008006" key="5">
    <source>
        <dbReference type="Google" id="ProtNLM"/>
    </source>
</evidence>
<dbReference type="InterPro" id="IPR036291">
    <property type="entry name" value="NAD(P)-bd_dom_sf"/>
</dbReference>
<reference evidence="3 4" key="1">
    <citation type="submission" date="2016-08" db="EMBL/GenBank/DDBJ databases">
        <title>New Insights into Marine Group III Euryarchaeota, from dark to light.</title>
        <authorList>
            <person name="Haro-Moreno J.M."/>
            <person name="Rodriguez-Valera F."/>
            <person name="Lopez-Garcia P."/>
            <person name="Moreira D."/>
            <person name="Martin-Cuadrado A.B."/>
        </authorList>
    </citation>
    <scope>NUCLEOTIDE SEQUENCE [LARGE SCALE GENOMIC DNA]</scope>
    <source>
        <strain evidence="3">CG-Epi2</strain>
    </source>
</reference>
<comment type="caution">
    <text evidence="3">The sequence shown here is derived from an EMBL/GenBank/DDBJ whole genome shotgun (WGS) entry which is preliminary data.</text>
</comment>
<sequence>MNTNLNGKIVLVTGGAGNIGAVISKSFAKQGAKVIIHYNKSKENAEKIATKIKGTAIGADLTNSAEAKELFSKVIEREGRIDVCISNAGNYPKEFAPIWEIEEERWNHTISTNLSLTYNTAREFLKHASETKKGALILIGSTAGIYGEAGHADYAAAKGAITSGLLKTLKNDAAQIGDEVRVNAVAPGWTVSEKRLEKGLDQKRVDRIVSTMSLKKLAKPEDVANSAIILASDLISGHTTGQVVEIAGGMEGRLVAGTK</sequence>
<accession>A0A1J5TLJ6</accession>
<evidence type="ECO:0000313" key="3">
    <source>
        <dbReference type="EMBL" id="OIR21834.1"/>
    </source>
</evidence>
<dbReference type="SUPFAM" id="SSF51735">
    <property type="entry name" value="NAD(P)-binding Rossmann-fold domains"/>
    <property type="match status" value="1"/>
</dbReference>
<dbReference type="AlphaFoldDB" id="A0A1J5TLJ6"/>
<dbReference type="InterPro" id="IPR002347">
    <property type="entry name" value="SDR_fam"/>
</dbReference>
<dbReference type="PANTHER" id="PTHR24321:SF8">
    <property type="entry name" value="ESTRADIOL 17-BETA-DEHYDROGENASE 8-RELATED"/>
    <property type="match status" value="1"/>
</dbReference>
<dbReference type="Gene3D" id="3.40.50.720">
    <property type="entry name" value="NAD(P)-binding Rossmann-like Domain"/>
    <property type="match status" value="1"/>
</dbReference>
<comment type="similarity">
    <text evidence="1">Belongs to the short-chain dehydrogenases/reductases (SDR) family.</text>
</comment>
<dbReference type="PRINTS" id="PR00081">
    <property type="entry name" value="GDHRDH"/>
</dbReference>
<proteinExistence type="inferred from homology"/>
<evidence type="ECO:0000313" key="4">
    <source>
        <dbReference type="Proteomes" id="UP000183615"/>
    </source>
</evidence>
<dbReference type="Pfam" id="PF13561">
    <property type="entry name" value="adh_short_C2"/>
    <property type="match status" value="1"/>
</dbReference>
<evidence type="ECO:0000256" key="2">
    <source>
        <dbReference type="ARBA" id="ARBA00023002"/>
    </source>
</evidence>
<protein>
    <recommendedName>
        <fullName evidence="5">Oxidoreductase</fullName>
    </recommendedName>
</protein>